<evidence type="ECO:0000256" key="5">
    <source>
        <dbReference type="ARBA" id="ARBA00022573"/>
    </source>
</evidence>
<protein>
    <recommendedName>
        <fullName evidence="12">Cobalamin biosynthesis protein CbiB</fullName>
    </recommendedName>
</protein>
<organism evidence="10 11">
    <name type="scientific">Colwellia asteriadis</name>
    <dbReference type="NCBI Taxonomy" id="517723"/>
    <lineage>
        <taxon>Bacteria</taxon>
        <taxon>Pseudomonadati</taxon>
        <taxon>Pseudomonadota</taxon>
        <taxon>Gammaproteobacteria</taxon>
        <taxon>Alteromonadales</taxon>
        <taxon>Colwelliaceae</taxon>
        <taxon>Colwellia</taxon>
    </lineage>
</organism>
<evidence type="ECO:0000256" key="6">
    <source>
        <dbReference type="ARBA" id="ARBA00022692"/>
    </source>
</evidence>
<dbReference type="PANTHER" id="PTHR34308:SF1">
    <property type="entry name" value="COBALAMIN BIOSYNTHESIS PROTEIN CBIB"/>
    <property type="match status" value="1"/>
</dbReference>
<comment type="subcellular location">
    <subcellularLocation>
        <location evidence="1">Cell membrane</location>
        <topology evidence="1">Multi-pass membrane protein</topology>
    </subcellularLocation>
</comment>
<evidence type="ECO:0008006" key="12">
    <source>
        <dbReference type="Google" id="ProtNLM"/>
    </source>
</evidence>
<evidence type="ECO:0000256" key="9">
    <source>
        <dbReference type="SAM" id="Phobius"/>
    </source>
</evidence>
<comment type="caution">
    <text evidence="10">The sequence shown here is derived from an EMBL/GenBank/DDBJ whole genome shotgun (WGS) entry which is preliminary data.</text>
</comment>
<feature type="transmembrane region" description="Helical" evidence="9">
    <location>
        <begin position="79"/>
        <end position="100"/>
    </location>
</feature>
<dbReference type="Proteomes" id="UP001500021">
    <property type="component" value="Unassembled WGS sequence"/>
</dbReference>
<keyword evidence="6 9" id="KW-0812">Transmembrane</keyword>
<name>A0ABP3WDL4_9GAMM</name>
<evidence type="ECO:0000256" key="8">
    <source>
        <dbReference type="ARBA" id="ARBA00023136"/>
    </source>
</evidence>
<proteinExistence type="inferred from homology"/>
<dbReference type="EMBL" id="BAAAFA010000002">
    <property type="protein sequence ID" value="GAA0813538.1"/>
    <property type="molecule type" value="Genomic_DNA"/>
</dbReference>
<evidence type="ECO:0000256" key="3">
    <source>
        <dbReference type="ARBA" id="ARBA00006263"/>
    </source>
</evidence>
<evidence type="ECO:0000313" key="10">
    <source>
        <dbReference type="EMBL" id="GAA0813538.1"/>
    </source>
</evidence>
<feature type="transmembrane region" description="Helical" evidence="9">
    <location>
        <begin position="317"/>
        <end position="336"/>
    </location>
</feature>
<evidence type="ECO:0000256" key="1">
    <source>
        <dbReference type="ARBA" id="ARBA00004651"/>
    </source>
</evidence>
<evidence type="ECO:0000313" key="11">
    <source>
        <dbReference type="Proteomes" id="UP001500021"/>
    </source>
</evidence>
<keyword evidence="8 9" id="KW-0472">Membrane</keyword>
<evidence type="ECO:0000256" key="2">
    <source>
        <dbReference type="ARBA" id="ARBA00004953"/>
    </source>
</evidence>
<keyword evidence="5" id="KW-0169">Cobalamin biosynthesis</keyword>
<feature type="transmembrane region" description="Helical" evidence="9">
    <location>
        <begin position="266"/>
        <end position="285"/>
    </location>
</feature>
<keyword evidence="4" id="KW-1003">Cell membrane</keyword>
<dbReference type="InterPro" id="IPR004485">
    <property type="entry name" value="Cobalamin_biosynth_CobD/CbiB"/>
</dbReference>
<comment type="pathway">
    <text evidence="2">Cofactor biosynthesis; adenosylcobalamin biosynthesis.</text>
</comment>
<gene>
    <name evidence="10" type="ORF">GCM10009111_09070</name>
</gene>
<comment type="similarity">
    <text evidence="3">Belongs to the CobD/CbiB family.</text>
</comment>
<keyword evidence="7 9" id="KW-1133">Transmembrane helix</keyword>
<evidence type="ECO:0000256" key="4">
    <source>
        <dbReference type="ARBA" id="ARBA00022475"/>
    </source>
</evidence>
<dbReference type="PANTHER" id="PTHR34308">
    <property type="entry name" value="COBALAMIN BIOSYNTHESIS PROTEIN CBIB"/>
    <property type="match status" value="1"/>
</dbReference>
<dbReference type="Pfam" id="PF03186">
    <property type="entry name" value="CobD_Cbib"/>
    <property type="match status" value="1"/>
</dbReference>
<sequence>MPAHFELTITLGVNGSKIMALTEINDFSYQVIILLVVMLTKLTISRFIEHEPLRFFQFYCQQLSNKVNKSSNSAQQQTVAGFVAIVVTLLPLAVILWLFADFVALDYLWHGLLLYCAFGGFSLQQTTKHIAQAIVGNQSYVAKQTLAPWVLRETEQLSAVGLSKAAIEMQLLRTLQQGYTVAFIFLTLGPLAALLYRLLLEMHYCWNPKLTQFNHFGYCASVLVNICQWLPVRLFALQLLIFNLGKNFLLFWRLSRGFIFQLNNNIAILLLALSLEVKLGGVAMYQQTKLRRVNFNDLAQQPKVTDIIHANKQIKQVIAMSLLYVITLAVTCTFINM</sequence>
<accession>A0ABP3WDL4</accession>
<feature type="transmembrane region" description="Helical" evidence="9">
    <location>
        <begin position="179"/>
        <end position="198"/>
    </location>
</feature>
<feature type="transmembrane region" description="Helical" evidence="9">
    <location>
        <begin position="27"/>
        <end position="44"/>
    </location>
</feature>
<keyword evidence="11" id="KW-1185">Reference proteome</keyword>
<reference evidence="11" key="1">
    <citation type="journal article" date="2019" name="Int. J. Syst. Evol. Microbiol.">
        <title>The Global Catalogue of Microorganisms (GCM) 10K type strain sequencing project: providing services to taxonomists for standard genome sequencing and annotation.</title>
        <authorList>
            <consortium name="The Broad Institute Genomics Platform"/>
            <consortium name="The Broad Institute Genome Sequencing Center for Infectious Disease"/>
            <person name="Wu L."/>
            <person name="Ma J."/>
        </authorList>
    </citation>
    <scope>NUCLEOTIDE SEQUENCE [LARGE SCALE GENOMIC DNA]</scope>
    <source>
        <strain evidence="11">JCM 15608</strain>
    </source>
</reference>
<evidence type="ECO:0000256" key="7">
    <source>
        <dbReference type="ARBA" id="ARBA00022989"/>
    </source>
</evidence>